<keyword evidence="4" id="KW-1185">Reference proteome</keyword>
<dbReference type="SUPFAM" id="SSF111369">
    <property type="entry name" value="HlyD-like secretion proteins"/>
    <property type="match status" value="1"/>
</dbReference>
<evidence type="ECO:0000256" key="1">
    <source>
        <dbReference type="ARBA" id="ARBA00009477"/>
    </source>
</evidence>
<proteinExistence type="inferred from homology"/>
<feature type="chain" id="PRO_5046990684" evidence="2">
    <location>
        <begin position="24"/>
        <end position="337"/>
    </location>
</feature>
<comment type="similarity">
    <text evidence="1">Belongs to the membrane fusion protein (MFP) (TC 8.A.1) family.</text>
</comment>
<feature type="signal peptide" evidence="2">
    <location>
        <begin position="1"/>
        <end position="23"/>
    </location>
</feature>
<dbReference type="Gene3D" id="2.40.30.170">
    <property type="match status" value="1"/>
</dbReference>
<accession>A0ABW3H878</accession>
<dbReference type="Gene3D" id="2.40.50.100">
    <property type="match status" value="1"/>
</dbReference>
<dbReference type="Gene3D" id="1.10.287.470">
    <property type="entry name" value="Helix hairpin bin"/>
    <property type="match status" value="1"/>
</dbReference>
<evidence type="ECO:0000256" key="2">
    <source>
        <dbReference type="SAM" id="SignalP"/>
    </source>
</evidence>
<dbReference type="PANTHER" id="PTHR30469">
    <property type="entry name" value="MULTIDRUG RESISTANCE PROTEIN MDTA"/>
    <property type="match status" value="1"/>
</dbReference>
<dbReference type="PROSITE" id="PS51257">
    <property type="entry name" value="PROKAR_LIPOPROTEIN"/>
    <property type="match status" value="1"/>
</dbReference>
<evidence type="ECO:0000313" key="4">
    <source>
        <dbReference type="Proteomes" id="UP001596977"/>
    </source>
</evidence>
<protein>
    <submittedName>
        <fullName evidence="3">Efflux RND transporter periplasmic adaptor subunit</fullName>
    </submittedName>
</protein>
<dbReference type="Proteomes" id="UP001596977">
    <property type="component" value="Unassembled WGS sequence"/>
</dbReference>
<comment type="caution">
    <text evidence="3">The sequence shown here is derived from an EMBL/GenBank/DDBJ whole genome shotgun (WGS) entry which is preliminary data.</text>
</comment>
<dbReference type="Gene3D" id="2.40.420.20">
    <property type="match status" value="1"/>
</dbReference>
<dbReference type="EMBL" id="JBHTJG010000008">
    <property type="protein sequence ID" value="MFD0947713.1"/>
    <property type="molecule type" value="Genomic_DNA"/>
</dbReference>
<dbReference type="InterPro" id="IPR006143">
    <property type="entry name" value="RND_pump_MFP"/>
</dbReference>
<sequence>MLRKTTGLAAALFLAACGQGEQAAPAPAAAQGERLTVQLSQVAQQKPLAAEIATRDQAEALVRIPGTLVDLRVREGDMVTRGQRIGTVTDSRLGYETAAYGAQAAAASAQADAARAELARIEYLFKRGVYAQARLDQARAAARSADAQVRAAREQQSASAATAGQGAIIAPATGRVLRADVPQGSVVAPGMSVATVTSGPPILRLDVPQSLARSLRPGAVVTVQDESPLGGKQGTIVQLYPAVAGGRVRADVEVPGLTTDLVGMRVSVLVDTGSRPGITIPRRFVSTRFGIDYVDVLAKDGSAASVPVQTAPGAGGSVEILSGLKPGDVILAGKAAR</sequence>
<name>A0ABW3H878_9SPHN</name>
<dbReference type="NCBIfam" id="TIGR01730">
    <property type="entry name" value="RND_mfp"/>
    <property type="match status" value="1"/>
</dbReference>
<dbReference type="RefSeq" id="WP_264945452.1">
    <property type="nucleotide sequence ID" value="NZ_JAPDRA010000008.1"/>
</dbReference>
<organism evidence="3 4">
    <name type="scientific">Sphingomonas canadensis</name>
    <dbReference type="NCBI Taxonomy" id="1219257"/>
    <lineage>
        <taxon>Bacteria</taxon>
        <taxon>Pseudomonadati</taxon>
        <taxon>Pseudomonadota</taxon>
        <taxon>Alphaproteobacteria</taxon>
        <taxon>Sphingomonadales</taxon>
        <taxon>Sphingomonadaceae</taxon>
        <taxon>Sphingomonas</taxon>
    </lineage>
</organism>
<gene>
    <name evidence="3" type="ORF">ACFQ1E_15300</name>
</gene>
<dbReference type="PANTHER" id="PTHR30469:SF15">
    <property type="entry name" value="HLYD FAMILY OF SECRETION PROTEINS"/>
    <property type="match status" value="1"/>
</dbReference>
<keyword evidence="2" id="KW-0732">Signal</keyword>
<evidence type="ECO:0000313" key="3">
    <source>
        <dbReference type="EMBL" id="MFD0947713.1"/>
    </source>
</evidence>
<reference evidence="4" key="1">
    <citation type="journal article" date="2019" name="Int. J. Syst. Evol. Microbiol.">
        <title>The Global Catalogue of Microorganisms (GCM) 10K type strain sequencing project: providing services to taxonomists for standard genome sequencing and annotation.</title>
        <authorList>
            <consortium name="The Broad Institute Genomics Platform"/>
            <consortium name="The Broad Institute Genome Sequencing Center for Infectious Disease"/>
            <person name="Wu L."/>
            <person name="Ma J."/>
        </authorList>
    </citation>
    <scope>NUCLEOTIDE SEQUENCE [LARGE SCALE GENOMIC DNA]</scope>
    <source>
        <strain evidence="4">CCUG 62982</strain>
    </source>
</reference>